<reference evidence="2 3" key="1">
    <citation type="journal article" date="2014" name="Int. J. Syst. Evol. Microbiol.">
        <title>Complete genome sequence of Corynebacterium casei LMG S-19264T (=DSM 44701T), isolated from a smear-ripened cheese.</title>
        <authorList>
            <consortium name="US DOE Joint Genome Institute (JGI-PGF)"/>
            <person name="Walter F."/>
            <person name="Albersmeier A."/>
            <person name="Kalinowski J."/>
            <person name="Ruckert C."/>
        </authorList>
    </citation>
    <scope>NUCLEOTIDE SEQUENCE [LARGE SCALE GENOMIC DNA]</scope>
    <source>
        <strain evidence="2 3">KCTC 32337</strain>
    </source>
</reference>
<comment type="caution">
    <text evidence="2">The sequence shown here is derived from an EMBL/GenBank/DDBJ whole genome shotgun (WGS) entry which is preliminary data.</text>
</comment>
<dbReference type="InterPro" id="IPR000182">
    <property type="entry name" value="GNAT_dom"/>
</dbReference>
<gene>
    <name evidence="2" type="ORF">GCM10011274_46230</name>
</gene>
<dbReference type="PANTHER" id="PTHR43233:SF1">
    <property type="entry name" value="FAMILY N-ACETYLTRANSFERASE, PUTATIVE (AFU_ORTHOLOGUE AFUA_6G03350)-RELATED"/>
    <property type="match status" value="1"/>
</dbReference>
<accession>A0A8H9M2Q3</accession>
<organism evidence="2 3">
    <name type="scientific">Paraglaciecola chathamensis</name>
    <dbReference type="NCBI Taxonomy" id="368405"/>
    <lineage>
        <taxon>Bacteria</taxon>
        <taxon>Pseudomonadati</taxon>
        <taxon>Pseudomonadota</taxon>
        <taxon>Gammaproteobacteria</taxon>
        <taxon>Alteromonadales</taxon>
        <taxon>Alteromonadaceae</taxon>
        <taxon>Paraglaciecola</taxon>
    </lineage>
</organism>
<dbReference type="Gene3D" id="3.40.630.30">
    <property type="match status" value="1"/>
</dbReference>
<dbReference type="GO" id="GO:0016747">
    <property type="term" value="F:acyltransferase activity, transferring groups other than amino-acyl groups"/>
    <property type="evidence" value="ECO:0007669"/>
    <property type="project" value="InterPro"/>
</dbReference>
<dbReference type="RefSeq" id="WP_191867372.1">
    <property type="nucleotide sequence ID" value="NZ_BMZC01000024.1"/>
</dbReference>
<dbReference type="CDD" id="cd04301">
    <property type="entry name" value="NAT_SF"/>
    <property type="match status" value="1"/>
</dbReference>
<sequence>MTYVKKEHYQVFHQPPMVTEFCALRKQAEWGETCPEMARQSLQNSLYSVCIRQSQKLLAMGRVVGDGAMYFYIQDVIVEPVYQGQGLGHEIMLNIERYLQTAANKGATIGLMAAQGKTGFYLRYGYIERPSATLGPGMCRFA</sequence>
<dbReference type="InterPro" id="IPR016181">
    <property type="entry name" value="Acyl_CoA_acyltransferase"/>
</dbReference>
<evidence type="ECO:0000313" key="2">
    <source>
        <dbReference type="EMBL" id="GGZ83414.1"/>
    </source>
</evidence>
<dbReference type="AlphaFoldDB" id="A0A8H9M2Q3"/>
<name>A0A8H9M2Q3_9ALTE</name>
<dbReference type="PANTHER" id="PTHR43233">
    <property type="entry name" value="FAMILY N-ACETYLTRANSFERASE, PUTATIVE (AFU_ORTHOLOGUE AFUA_6G03350)-RELATED"/>
    <property type="match status" value="1"/>
</dbReference>
<feature type="domain" description="N-acetyltransferase" evidence="1">
    <location>
        <begin position="30"/>
        <end position="129"/>
    </location>
</feature>
<dbReference type="SUPFAM" id="SSF55729">
    <property type="entry name" value="Acyl-CoA N-acyltransferases (Nat)"/>
    <property type="match status" value="1"/>
</dbReference>
<proteinExistence type="predicted"/>
<dbReference type="InterPro" id="IPR053144">
    <property type="entry name" value="Acetyltransferase_Butenolide"/>
</dbReference>
<evidence type="ECO:0000313" key="3">
    <source>
        <dbReference type="Proteomes" id="UP000622604"/>
    </source>
</evidence>
<protein>
    <submittedName>
        <fullName evidence="2">N-acetyltransferase</fullName>
    </submittedName>
</protein>
<dbReference type="Pfam" id="PF13673">
    <property type="entry name" value="Acetyltransf_10"/>
    <property type="match status" value="1"/>
</dbReference>
<dbReference type="EMBL" id="BMZC01000024">
    <property type="protein sequence ID" value="GGZ83414.1"/>
    <property type="molecule type" value="Genomic_DNA"/>
</dbReference>
<dbReference type="Proteomes" id="UP000622604">
    <property type="component" value="Unassembled WGS sequence"/>
</dbReference>
<evidence type="ECO:0000259" key="1">
    <source>
        <dbReference type="Pfam" id="PF13673"/>
    </source>
</evidence>